<dbReference type="Gene3D" id="3.80.10.10">
    <property type="entry name" value="Ribonuclease Inhibitor"/>
    <property type="match status" value="1"/>
</dbReference>
<keyword evidence="4" id="KW-0325">Glycoprotein</keyword>
<keyword evidence="1" id="KW-0433">Leucine-rich repeat</keyword>
<feature type="signal peptide" evidence="5">
    <location>
        <begin position="1"/>
        <end position="21"/>
    </location>
</feature>
<dbReference type="STRING" id="283909.R7VAM5"/>
<reference evidence="8" key="1">
    <citation type="submission" date="2012-12" db="EMBL/GenBank/DDBJ databases">
        <authorList>
            <person name="Hellsten U."/>
            <person name="Grimwood J."/>
            <person name="Chapman J.A."/>
            <person name="Shapiro H."/>
            <person name="Aerts A."/>
            <person name="Otillar R.P."/>
            <person name="Terry A.Y."/>
            <person name="Boore J.L."/>
            <person name="Simakov O."/>
            <person name="Marletaz F."/>
            <person name="Cho S.-J."/>
            <person name="Edsinger-Gonzales E."/>
            <person name="Havlak P."/>
            <person name="Kuo D.-H."/>
            <person name="Larsson T."/>
            <person name="Lv J."/>
            <person name="Arendt D."/>
            <person name="Savage R."/>
            <person name="Osoegawa K."/>
            <person name="de Jong P."/>
            <person name="Lindberg D.R."/>
            <person name="Seaver E.C."/>
            <person name="Weisblat D.A."/>
            <person name="Putnam N.H."/>
            <person name="Grigoriev I.V."/>
            <person name="Rokhsar D.S."/>
        </authorList>
    </citation>
    <scope>NUCLEOTIDE SEQUENCE</scope>
    <source>
        <strain evidence="8">I ESC-2004</strain>
    </source>
</reference>
<dbReference type="InterPro" id="IPR032675">
    <property type="entry name" value="LRR_dom_sf"/>
</dbReference>
<evidence type="ECO:0008006" key="9">
    <source>
        <dbReference type="Google" id="ProtNLM"/>
    </source>
</evidence>
<evidence type="ECO:0000256" key="3">
    <source>
        <dbReference type="ARBA" id="ARBA00022737"/>
    </source>
</evidence>
<dbReference type="GO" id="GO:0045121">
    <property type="term" value="C:membrane raft"/>
    <property type="evidence" value="ECO:0007669"/>
    <property type="project" value="UniProtKB-SubCell"/>
</dbReference>
<dbReference type="HOGENOM" id="CLU_074440_3_1_1"/>
<accession>R7VAM5</accession>
<dbReference type="InterPro" id="IPR050541">
    <property type="entry name" value="LRR_TM_domain-containing"/>
</dbReference>
<dbReference type="OrthoDB" id="6419265at2759"/>
<keyword evidence="2 5" id="KW-0732">Signal</keyword>
<dbReference type="GO" id="GO:0098552">
    <property type="term" value="C:side of membrane"/>
    <property type="evidence" value="ECO:0007669"/>
    <property type="project" value="UniProtKB-KW"/>
</dbReference>
<dbReference type="GO" id="GO:0005886">
    <property type="term" value="C:plasma membrane"/>
    <property type="evidence" value="ECO:0007669"/>
    <property type="project" value="UniProtKB-SubCell"/>
</dbReference>
<evidence type="ECO:0000256" key="2">
    <source>
        <dbReference type="ARBA" id="ARBA00022729"/>
    </source>
</evidence>
<dbReference type="PANTHER" id="PTHR24369:SF196">
    <property type="entry name" value="RETICULON 4 RECEPTOR LIKE 1"/>
    <property type="match status" value="1"/>
</dbReference>
<dbReference type="PANTHER" id="PTHR24369">
    <property type="entry name" value="ANTIGEN BSP, PUTATIVE-RELATED"/>
    <property type="match status" value="1"/>
</dbReference>
<evidence type="ECO:0000256" key="5">
    <source>
        <dbReference type="SAM" id="SignalP"/>
    </source>
</evidence>
<dbReference type="AlphaFoldDB" id="R7VAM5"/>
<feature type="chain" id="PRO_5008788915" description="LRRCT domain-containing protein" evidence="5">
    <location>
        <begin position="22"/>
        <end position="156"/>
    </location>
</feature>
<dbReference type="GO" id="GO:0042995">
    <property type="term" value="C:cell projection"/>
    <property type="evidence" value="ECO:0007669"/>
    <property type="project" value="UniProtKB-SubCell"/>
</dbReference>
<name>R7VAM5_CAPTE</name>
<dbReference type="Proteomes" id="UP000014760">
    <property type="component" value="Unassembled WGS sequence"/>
</dbReference>
<evidence type="ECO:0000313" key="7">
    <source>
        <dbReference type="EnsemblMetazoa" id="CapteP100948"/>
    </source>
</evidence>
<proteinExistence type="predicted"/>
<dbReference type="InterPro" id="IPR003591">
    <property type="entry name" value="Leu-rich_rpt_typical-subtyp"/>
</dbReference>
<protein>
    <recommendedName>
        <fullName evidence="9">LRRCT domain-containing protein</fullName>
    </recommendedName>
</protein>
<evidence type="ECO:0000313" key="6">
    <source>
        <dbReference type="EMBL" id="ELU12740.1"/>
    </source>
</evidence>
<gene>
    <name evidence="6" type="ORF">CAPTEDRAFT_100948</name>
</gene>
<dbReference type="PROSITE" id="PS51450">
    <property type="entry name" value="LRR"/>
    <property type="match status" value="1"/>
</dbReference>
<reference evidence="6 8" key="2">
    <citation type="journal article" date="2013" name="Nature">
        <title>Insights into bilaterian evolution from three spiralian genomes.</title>
        <authorList>
            <person name="Simakov O."/>
            <person name="Marletaz F."/>
            <person name="Cho S.J."/>
            <person name="Edsinger-Gonzales E."/>
            <person name="Havlak P."/>
            <person name="Hellsten U."/>
            <person name="Kuo D.H."/>
            <person name="Larsson T."/>
            <person name="Lv J."/>
            <person name="Arendt D."/>
            <person name="Savage R."/>
            <person name="Osoegawa K."/>
            <person name="de Jong P."/>
            <person name="Grimwood J."/>
            <person name="Chapman J.A."/>
            <person name="Shapiro H."/>
            <person name="Aerts A."/>
            <person name="Otillar R.P."/>
            <person name="Terry A.Y."/>
            <person name="Boore J.L."/>
            <person name="Grigoriev I.V."/>
            <person name="Lindberg D.R."/>
            <person name="Seaver E.C."/>
            <person name="Weisblat D.A."/>
            <person name="Putnam N.H."/>
            <person name="Rokhsar D.S."/>
        </authorList>
    </citation>
    <scope>NUCLEOTIDE SEQUENCE</scope>
    <source>
        <strain evidence="6 8">I ESC-2004</strain>
    </source>
</reference>
<evidence type="ECO:0000313" key="8">
    <source>
        <dbReference type="Proteomes" id="UP000014760"/>
    </source>
</evidence>
<dbReference type="EMBL" id="KB295694">
    <property type="protein sequence ID" value="ELU12740.1"/>
    <property type="molecule type" value="Genomic_DNA"/>
</dbReference>
<dbReference type="InterPro" id="IPR001611">
    <property type="entry name" value="Leu-rich_rpt"/>
</dbReference>
<keyword evidence="3" id="KW-0677">Repeat</keyword>
<dbReference type="EnsemblMetazoa" id="CapteT100948">
    <property type="protein sequence ID" value="CapteP100948"/>
    <property type="gene ID" value="CapteG100948"/>
</dbReference>
<dbReference type="GO" id="GO:0043204">
    <property type="term" value="C:perikaryon"/>
    <property type="evidence" value="ECO:0007669"/>
    <property type="project" value="UniProtKB-SubCell"/>
</dbReference>
<dbReference type="SMART" id="SM00369">
    <property type="entry name" value="LRR_TYP"/>
    <property type="match status" value="3"/>
</dbReference>
<dbReference type="Pfam" id="PF13855">
    <property type="entry name" value="LRR_8"/>
    <property type="match status" value="1"/>
</dbReference>
<organism evidence="6">
    <name type="scientific">Capitella teleta</name>
    <name type="common">Polychaete worm</name>
    <dbReference type="NCBI Taxonomy" id="283909"/>
    <lineage>
        <taxon>Eukaryota</taxon>
        <taxon>Metazoa</taxon>
        <taxon>Spiralia</taxon>
        <taxon>Lophotrochozoa</taxon>
        <taxon>Annelida</taxon>
        <taxon>Polychaeta</taxon>
        <taxon>Sedentaria</taxon>
        <taxon>Scolecida</taxon>
        <taxon>Capitellidae</taxon>
        <taxon>Capitella</taxon>
    </lineage>
</organism>
<evidence type="ECO:0000256" key="1">
    <source>
        <dbReference type="ARBA" id="ARBA00022614"/>
    </source>
</evidence>
<dbReference type="SUPFAM" id="SSF52058">
    <property type="entry name" value="L domain-like"/>
    <property type="match status" value="1"/>
</dbReference>
<keyword evidence="8" id="KW-1185">Reference proteome</keyword>
<sequence>MEIRRLLWLLVCLANFEERLCGNVNLSGKSLTSLPDDIVQNVTHLYLNVNDITRIRRTDFNDNTTLTILNMDSNEIATIAVEELSYLIKLTGLYLSNNRLTTLPGIAQFMPSLNELFLEGNPLDCCCSDIWVNLRDCALVCTHVDTQGESNPSSLD</sequence>
<reference evidence="7" key="3">
    <citation type="submission" date="2015-06" db="UniProtKB">
        <authorList>
            <consortium name="EnsemblMetazoa"/>
        </authorList>
    </citation>
    <scope>IDENTIFICATION</scope>
</reference>
<evidence type="ECO:0000256" key="4">
    <source>
        <dbReference type="ARBA" id="ARBA00023180"/>
    </source>
</evidence>
<dbReference type="EMBL" id="AMQN01019389">
    <property type="status" value="NOT_ANNOTATED_CDS"/>
    <property type="molecule type" value="Genomic_DNA"/>
</dbReference>